<keyword evidence="2 4" id="KW-0238">DNA-binding</keyword>
<keyword evidence="7" id="KW-1185">Reference proteome</keyword>
<dbReference type="InterPro" id="IPR009057">
    <property type="entry name" value="Homeodomain-like_sf"/>
</dbReference>
<dbReference type="EMBL" id="JAPFQL010000071">
    <property type="protein sequence ID" value="MDC5698522.1"/>
    <property type="molecule type" value="Genomic_DNA"/>
</dbReference>
<keyword evidence="1" id="KW-0805">Transcription regulation</keyword>
<dbReference type="Gene3D" id="1.10.10.60">
    <property type="entry name" value="Homeodomain-like"/>
    <property type="match status" value="1"/>
</dbReference>
<name>A0ABT5GK34_9MICO</name>
<gene>
    <name evidence="6" type="ORF">OO014_14785</name>
</gene>
<evidence type="ECO:0000256" key="2">
    <source>
        <dbReference type="ARBA" id="ARBA00023125"/>
    </source>
</evidence>
<dbReference type="Pfam" id="PF17932">
    <property type="entry name" value="TetR_C_24"/>
    <property type="match status" value="1"/>
</dbReference>
<organism evidence="6 7">
    <name type="scientific">Intrasporangium calvum</name>
    <dbReference type="NCBI Taxonomy" id="53358"/>
    <lineage>
        <taxon>Bacteria</taxon>
        <taxon>Bacillati</taxon>
        <taxon>Actinomycetota</taxon>
        <taxon>Actinomycetes</taxon>
        <taxon>Micrococcales</taxon>
        <taxon>Intrasporangiaceae</taxon>
        <taxon>Intrasporangium</taxon>
    </lineage>
</organism>
<evidence type="ECO:0000256" key="4">
    <source>
        <dbReference type="PROSITE-ProRule" id="PRU00335"/>
    </source>
</evidence>
<evidence type="ECO:0000313" key="7">
    <source>
        <dbReference type="Proteomes" id="UP001150259"/>
    </source>
</evidence>
<dbReference type="SUPFAM" id="SSF48498">
    <property type="entry name" value="Tetracyclin repressor-like, C-terminal domain"/>
    <property type="match status" value="1"/>
</dbReference>
<dbReference type="InterPro" id="IPR036271">
    <property type="entry name" value="Tet_transcr_reg_TetR-rel_C_sf"/>
</dbReference>
<dbReference type="PRINTS" id="PR00455">
    <property type="entry name" value="HTHTETR"/>
</dbReference>
<accession>A0ABT5GK34</accession>
<protein>
    <submittedName>
        <fullName evidence="6">TetR/AcrR family transcriptional regulator</fullName>
    </submittedName>
</protein>
<dbReference type="InterPro" id="IPR001647">
    <property type="entry name" value="HTH_TetR"/>
</dbReference>
<dbReference type="PROSITE" id="PS50977">
    <property type="entry name" value="HTH_TETR_2"/>
    <property type="match status" value="1"/>
</dbReference>
<evidence type="ECO:0000256" key="3">
    <source>
        <dbReference type="ARBA" id="ARBA00023163"/>
    </source>
</evidence>
<sequence>MATATARQQRTQRRRAEIISAAIELFQERGFHAATTHQVAERAGLSVGLIYQYFGNKEDLLRAVIVDILGEFRDRIPVEIAASGADPVARLRAGYRAYVAVIDENRDGTLLTYREGLTLAPDGREEIKKLEIETAAPLRDVILEGMASGAFVDVDVDLVVHNLILSAHGWALKHWRLAKSYDVSSYADAQLDLLLRAIRP</sequence>
<reference evidence="6 7" key="1">
    <citation type="submission" date="2022-11" db="EMBL/GenBank/DDBJ databases">
        <title>Anaerobic phenanthrene biodegradation by a DNRA strain PheN6.</title>
        <authorList>
            <person name="Zhang Z."/>
        </authorList>
    </citation>
    <scope>NUCLEOTIDE SEQUENCE [LARGE SCALE GENOMIC DNA]</scope>
    <source>
        <strain evidence="6 7">PheN6</strain>
    </source>
</reference>
<evidence type="ECO:0000313" key="6">
    <source>
        <dbReference type="EMBL" id="MDC5698522.1"/>
    </source>
</evidence>
<dbReference type="PANTHER" id="PTHR30055">
    <property type="entry name" value="HTH-TYPE TRANSCRIPTIONAL REGULATOR RUTR"/>
    <property type="match status" value="1"/>
</dbReference>
<dbReference type="InterPro" id="IPR023772">
    <property type="entry name" value="DNA-bd_HTH_TetR-type_CS"/>
</dbReference>
<dbReference type="InterPro" id="IPR041490">
    <property type="entry name" value="KstR2_TetR_C"/>
</dbReference>
<dbReference type="RefSeq" id="WP_272463095.1">
    <property type="nucleotide sequence ID" value="NZ_JAPFQL010000071.1"/>
</dbReference>
<dbReference type="PROSITE" id="PS01081">
    <property type="entry name" value="HTH_TETR_1"/>
    <property type="match status" value="1"/>
</dbReference>
<evidence type="ECO:0000259" key="5">
    <source>
        <dbReference type="PROSITE" id="PS50977"/>
    </source>
</evidence>
<dbReference type="Proteomes" id="UP001150259">
    <property type="component" value="Unassembled WGS sequence"/>
</dbReference>
<dbReference type="PANTHER" id="PTHR30055:SF240">
    <property type="entry name" value="HTH-TYPE TRANSCRIPTIONAL REGULATOR ACRR"/>
    <property type="match status" value="1"/>
</dbReference>
<feature type="DNA-binding region" description="H-T-H motif" evidence="4">
    <location>
        <begin position="35"/>
        <end position="54"/>
    </location>
</feature>
<dbReference type="Gene3D" id="1.10.357.10">
    <property type="entry name" value="Tetracycline Repressor, domain 2"/>
    <property type="match status" value="1"/>
</dbReference>
<evidence type="ECO:0000256" key="1">
    <source>
        <dbReference type="ARBA" id="ARBA00023015"/>
    </source>
</evidence>
<proteinExistence type="predicted"/>
<dbReference type="InterPro" id="IPR050109">
    <property type="entry name" value="HTH-type_TetR-like_transc_reg"/>
</dbReference>
<keyword evidence="3" id="KW-0804">Transcription</keyword>
<dbReference type="SUPFAM" id="SSF46689">
    <property type="entry name" value="Homeodomain-like"/>
    <property type="match status" value="1"/>
</dbReference>
<dbReference type="Pfam" id="PF00440">
    <property type="entry name" value="TetR_N"/>
    <property type="match status" value="1"/>
</dbReference>
<feature type="domain" description="HTH tetR-type" evidence="5">
    <location>
        <begin position="12"/>
        <end position="72"/>
    </location>
</feature>
<comment type="caution">
    <text evidence="6">The sequence shown here is derived from an EMBL/GenBank/DDBJ whole genome shotgun (WGS) entry which is preliminary data.</text>
</comment>